<dbReference type="InterPro" id="IPR001138">
    <property type="entry name" value="Zn2Cys6_DnaBD"/>
</dbReference>
<dbReference type="CDD" id="cd00067">
    <property type="entry name" value="GAL4"/>
    <property type="match status" value="1"/>
</dbReference>
<dbReference type="Proteomes" id="UP000092666">
    <property type="component" value="Unassembled WGS sequence"/>
</dbReference>
<feature type="compositionally biased region" description="Polar residues" evidence="1">
    <location>
        <begin position="793"/>
        <end position="802"/>
    </location>
</feature>
<proteinExistence type="predicted"/>
<feature type="region of interest" description="Disordered" evidence="1">
    <location>
        <begin position="65"/>
        <end position="137"/>
    </location>
</feature>
<dbReference type="OrthoDB" id="2595934at2759"/>
<dbReference type="PANTHER" id="PTHR12460">
    <property type="entry name" value="CYCLIN-DEPENDENT KINASE INHIBITOR-RELATED PROTEIN"/>
    <property type="match status" value="1"/>
</dbReference>
<dbReference type="GO" id="GO:0000981">
    <property type="term" value="F:DNA-binding transcription factor activity, RNA polymerase II-specific"/>
    <property type="evidence" value="ECO:0007669"/>
    <property type="project" value="InterPro"/>
</dbReference>
<keyword evidence="4" id="KW-1185">Reference proteome</keyword>
<dbReference type="PROSITE" id="PS50048">
    <property type="entry name" value="ZN2_CY6_FUNGAL_2"/>
    <property type="match status" value="1"/>
</dbReference>
<feature type="compositionally biased region" description="Polar residues" evidence="1">
    <location>
        <begin position="120"/>
        <end position="137"/>
    </location>
</feature>
<evidence type="ECO:0000256" key="1">
    <source>
        <dbReference type="SAM" id="MobiDB-lite"/>
    </source>
</evidence>
<dbReference type="Gene3D" id="4.10.240.10">
    <property type="entry name" value="Zn(2)-C6 fungal-type DNA-binding domain"/>
    <property type="match status" value="1"/>
</dbReference>
<feature type="region of interest" description="Disordered" evidence="1">
    <location>
        <begin position="736"/>
        <end position="876"/>
    </location>
</feature>
<feature type="compositionally biased region" description="Low complexity" evidence="1">
    <location>
        <begin position="836"/>
        <end position="855"/>
    </location>
</feature>
<accession>A0A1B9H1I1</accession>
<organism evidence="3 4">
    <name type="scientific">Kwoniella heveanensis BCC8398</name>
    <dbReference type="NCBI Taxonomy" id="1296120"/>
    <lineage>
        <taxon>Eukaryota</taxon>
        <taxon>Fungi</taxon>
        <taxon>Dikarya</taxon>
        <taxon>Basidiomycota</taxon>
        <taxon>Agaricomycotina</taxon>
        <taxon>Tremellomycetes</taxon>
        <taxon>Tremellales</taxon>
        <taxon>Cryptococcaceae</taxon>
        <taxon>Kwoniella</taxon>
    </lineage>
</organism>
<dbReference type="STRING" id="1296120.A0A1B9H1I1"/>
<protein>
    <recommendedName>
        <fullName evidence="2">Zn(2)-C6 fungal-type domain-containing protein</fullName>
    </recommendedName>
</protein>
<dbReference type="EMBL" id="KI669493">
    <property type="protein sequence ID" value="OCF37136.1"/>
    <property type="molecule type" value="Genomic_DNA"/>
</dbReference>
<dbReference type="SUPFAM" id="SSF57701">
    <property type="entry name" value="Zn2/Cys6 DNA-binding domain"/>
    <property type="match status" value="1"/>
</dbReference>
<name>A0A1B9H1I1_9TREE</name>
<dbReference type="AlphaFoldDB" id="A0A1B9H1I1"/>
<feature type="compositionally biased region" description="Low complexity" evidence="1">
    <location>
        <begin position="911"/>
        <end position="934"/>
    </location>
</feature>
<gene>
    <name evidence="3" type="ORF">I316_01043</name>
</gene>
<sequence>MSSAPIEARAKRTHARRSCDVCKVRKTRCELPDLDVPAGPTPLSLDKSCHRCRVLALPCIVDDGGKKQKKRVRDDGDNGASVGNQTLASIDAPAQSTPGEGKSKSKIAAGSTSKRRSAKKNASQKADESSNGTTISNDRLPAILNHALDLIHGISPLAKQPASLHEAAHPQPDAPGHDEPSETNPSYGMKLHGRPAELTCAMLKVAYGKIQVKRSGPFEEEDLDLNSVVDEQTKARLQPGFSQLKTYHPHLESLATMFRTYNNPNNQANPAITLLLATVIYLSSLSLPADAAVQRLRASLSPYIIHLRASVLLQLPRSFHALQALEMLAIHCPLGILPLQQANLRTLSVARGQTVIISHMADAVEFDALVESVFAGPGPAFAFECTDVWLWLGLIADRASITLEDIHPTRPDDLYKARRIVDEFSDYGERSDFWQDGIRRGDYAALVGRLGVCDRVARLDDVLSTLQRLKGALDTSSTDPTFDPVRKIVNEFEGFDKRMEEIDRRHDLIMQHLSEYARGVEAGWAAYRAIRRRYETSKIYVTGLRMLMATHYLPGCPYAYPGLPPHLPPEQAVSYAISKAFNPADIVRFITDTAVSKAAVEAVWDWGRRRGINTEACLVSCAELGQNMVADLQNHVYASIVPLHDVICIANESAKVMIEMEAGTIQILRSTHQLHKAFRARSWLVVMQQVSRTMQSIGLLSPTDGLGGDTLANGCSNLIGSMVRTAEEWTKLLEKEQVSQEATDAQPVENNPHAQPQPQDHQEGQGQTQPAVPPYANGAAHPPHPYEPIRQPSVASHQQYMDTSDRWMASNETSQQPHTLSQAQAQHGHTPSGSAQQQHQPMDQQGPRPSQQQPLPYHPPPQFAHGHQVQGQGQPYNNTALDQLLSQMFGYSVAPSDGSQQQHHQQHSHAHQSQQHQNQHQQHQAQPSHSQTQSNVHPDLQGNGHPHPHVGHDHRVGDTQGWAQQEMRS</sequence>
<reference evidence="4" key="2">
    <citation type="submission" date="2013-12" db="EMBL/GenBank/DDBJ databases">
        <title>Evolution of pathogenesis and genome organization in the Tremellales.</title>
        <authorList>
            <person name="Cuomo C."/>
            <person name="Litvintseva A."/>
            <person name="Heitman J."/>
            <person name="Chen Y."/>
            <person name="Sun S."/>
            <person name="Springer D."/>
            <person name="Dromer F."/>
            <person name="Young S."/>
            <person name="Zeng Q."/>
            <person name="Chapman S."/>
            <person name="Gujja S."/>
            <person name="Saif S."/>
            <person name="Birren B."/>
        </authorList>
    </citation>
    <scope>NUCLEOTIDE SEQUENCE [LARGE SCALE GENOMIC DNA]</scope>
    <source>
        <strain evidence="4">BCC8398</strain>
    </source>
</reference>
<dbReference type="GO" id="GO:0008270">
    <property type="term" value="F:zinc ion binding"/>
    <property type="evidence" value="ECO:0007669"/>
    <property type="project" value="InterPro"/>
</dbReference>
<evidence type="ECO:0000259" key="2">
    <source>
        <dbReference type="PROSITE" id="PS50048"/>
    </source>
</evidence>
<feature type="compositionally biased region" description="Polar residues" evidence="1">
    <location>
        <begin position="739"/>
        <end position="770"/>
    </location>
</feature>
<reference evidence="3 4" key="1">
    <citation type="submission" date="2013-07" db="EMBL/GenBank/DDBJ databases">
        <title>The Genome Sequence of Cryptococcus heveanensis BCC8398.</title>
        <authorList>
            <consortium name="The Broad Institute Genome Sequencing Platform"/>
            <person name="Cuomo C."/>
            <person name="Litvintseva A."/>
            <person name="Chen Y."/>
            <person name="Heitman J."/>
            <person name="Sun S."/>
            <person name="Springer D."/>
            <person name="Dromer F."/>
            <person name="Young S.K."/>
            <person name="Zeng Q."/>
            <person name="Gargeya S."/>
            <person name="Fitzgerald M."/>
            <person name="Abouelleil A."/>
            <person name="Alvarado L."/>
            <person name="Berlin A.M."/>
            <person name="Chapman S.B."/>
            <person name="Dewar J."/>
            <person name="Goldberg J."/>
            <person name="Griggs A."/>
            <person name="Gujja S."/>
            <person name="Hansen M."/>
            <person name="Howarth C."/>
            <person name="Imamovic A."/>
            <person name="Larimer J."/>
            <person name="McCowan C."/>
            <person name="Murphy C."/>
            <person name="Pearson M."/>
            <person name="Priest M."/>
            <person name="Roberts A."/>
            <person name="Saif S."/>
            <person name="Shea T."/>
            <person name="Sykes S."/>
            <person name="Wortman J."/>
            <person name="Nusbaum C."/>
            <person name="Birren B."/>
        </authorList>
    </citation>
    <scope>NUCLEOTIDE SEQUENCE [LARGE SCALE GENOMIC DNA]</scope>
    <source>
        <strain evidence="3 4">BCC8398</strain>
    </source>
</reference>
<evidence type="ECO:0000313" key="3">
    <source>
        <dbReference type="EMBL" id="OCF37136.1"/>
    </source>
</evidence>
<feature type="compositionally biased region" description="Polar residues" evidence="1">
    <location>
        <begin position="810"/>
        <end position="835"/>
    </location>
</feature>
<feature type="domain" description="Zn(2)-C6 fungal-type" evidence="2">
    <location>
        <begin position="18"/>
        <end position="61"/>
    </location>
</feature>
<evidence type="ECO:0000313" key="4">
    <source>
        <dbReference type="Proteomes" id="UP000092666"/>
    </source>
</evidence>
<feature type="region of interest" description="Disordered" evidence="1">
    <location>
        <begin position="161"/>
        <end position="186"/>
    </location>
</feature>
<dbReference type="InterPro" id="IPR036864">
    <property type="entry name" value="Zn2-C6_fun-type_DNA-bd_sf"/>
</dbReference>
<feature type="region of interest" description="Disordered" evidence="1">
    <location>
        <begin position="892"/>
        <end position="969"/>
    </location>
</feature>
<feature type="compositionally biased region" description="Polar residues" evidence="1">
    <location>
        <begin position="81"/>
        <end position="98"/>
    </location>
</feature>